<evidence type="ECO:0000256" key="1">
    <source>
        <dbReference type="SAM" id="MobiDB-lite"/>
    </source>
</evidence>
<dbReference type="EMBL" id="CAJPEX010000065">
    <property type="protein sequence ID" value="CAG0912942.1"/>
    <property type="molecule type" value="Genomic_DNA"/>
</dbReference>
<reference evidence="2" key="1">
    <citation type="submission" date="2020-11" db="EMBL/GenBank/DDBJ databases">
        <authorList>
            <person name="Tran Van P."/>
        </authorList>
    </citation>
    <scope>NUCLEOTIDE SEQUENCE</scope>
</reference>
<gene>
    <name evidence="2" type="ORF">NMOB1V02_LOCUS712</name>
</gene>
<evidence type="ECO:0000313" key="2">
    <source>
        <dbReference type="EMBL" id="CAD7272790.1"/>
    </source>
</evidence>
<name>A0A7R9BFL7_9CRUS</name>
<proteinExistence type="predicted"/>
<sequence length="112" mass="12282">MDTREKLGAHEGEKKKNSAVVPSHSPAWQRGKAAPRSSVASPAAGTPDRVDSHEPVLAIAKSLFHRGQRQSPNDFRLNSLEKRMPAERDPSNGRKSKDTGELRKTLNGVDFV</sequence>
<keyword evidence="3" id="KW-1185">Reference proteome</keyword>
<feature type="compositionally biased region" description="Basic and acidic residues" evidence="1">
    <location>
        <begin position="79"/>
        <end position="104"/>
    </location>
</feature>
<evidence type="ECO:0000313" key="3">
    <source>
        <dbReference type="Proteomes" id="UP000678499"/>
    </source>
</evidence>
<feature type="compositionally biased region" description="Low complexity" evidence="1">
    <location>
        <begin position="34"/>
        <end position="44"/>
    </location>
</feature>
<protein>
    <submittedName>
        <fullName evidence="2">Uncharacterized protein</fullName>
    </submittedName>
</protein>
<feature type="compositionally biased region" description="Basic and acidic residues" evidence="1">
    <location>
        <begin position="1"/>
        <end position="16"/>
    </location>
</feature>
<dbReference type="AlphaFoldDB" id="A0A7R9BFL7"/>
<dbReference type="Proteomes" id="UP000678499">
    <property type="component" value="Unassembled WGS sequence"/>
</dbReference>
<feature type="region of interest" description="Disordered" evidence="1">
    <location>
        <begin position="1"/>
        <end position="112"/>
    </location>
</feature>
<organism evidence="2">
    <name type="scientific">Notodromas monacha</name>
    <dbReference type="NCBI Taxonomy" id="399045"/>
    <lineage>
        <taxon>Eukaryota</taxon>
        <taxon>Metazoa</taxon>
        <taxon>Ecdysozoa</taxon>
        <taxon>Arthropoda</taxon>
        <taxon>Crustacea</taxon>
        <taxon>Oligostraca</taxon>
        <taxon>Ostracoda</taxon>
        <taxon>Podocopa</taxon>
        <taxon>Podocopida</taxon>
        <taxon>Cypridocopina</taxon>
        <taxon>Cypridoidea</taxon>
        <taxon>Cyprididae</taxon>
        <taxon>Notodromas</taxon>
    </lineage>
</organism>
<dbReference type="EMBL" id="OA882102">
    <property type="protein sequence ID" value="CAD7272790.1"/>
    <property type="molecule type" value="Genomic_DNA"/>
</dbReference>
<accession>A0A7R9BFL7</accession>